<feature type="transmembrane region" description="Helical" evidence="17">
    <location>
        <begin position="252"/>
        <end position="271"/>
    </location>
</feature>
<feature type="transmembrane region" description="Helical" evidence="17">
    <location>
        <begin position="118"/>
        <end position="137"/>
    </location>
</feature>
<dbReference type="EC" id="3.6.1.27" evidence="3 17"/>
<evidence type="ECO:0000256" key="8">
    <source>
        <dbReference type="ARBA" id="ARBA00022960"/>
    </source>
</evidence>
<evidence type="ECO:0000256" key="17">
    <source>
        <dbReference type="HAMAP-Rule" id="MF_01006"/>
    </source>
</evidence>
<name>A0A7Z0WLT4_9PSEU</name>
<dbReference type="Pfam" id="PF02673">
    <property type="entry name" value="BacA"/>
    <property type="match status" value="1"/>
</dbReference>
<comment type="catalytic activity">
    <reaction evidence="16 17">
        <text>di-trans,octa-cis-undecaprenyl diphosphate + H2O = di-trans,octa-cis-undecaprenyl phosphate + phosphate + H(+)</text>
        <dbReference type="Rhea" id="RHEA:28094"/>
        <dbReference type="ChEBI" id="CHEBI:15377"/>
        <dbReference type="ChEBI" id="CHEBI:15378"/>
        <dbReference type="ChEBI" id="CHEBI:43474"/>
        <dbReference type="ChEBI" id="CHEBI:58405"/>
        <dbReference type="ChEBI" id="CHEBI:60392"/>
        <dbReference type="EC" id="3.6.1.27"/>
    </reaction>
</comment>
<comment type="function">
    <text evidence="17">Catalyzes the dephosphorylation of undecaprenyl diphosphate (UPP). Confers resistance to bacitracin.</text>
</comment>
<dbReference type="GO" id="GO:0071555">
    <property type="term" value="P:cell wall organization"/>
    <property type="evidence" value="ECO:0007669"/>
    <property type="project" value="UniProtKB-KW"/>
</dbReference>
<keyword evidence="7 17" id="KW-0378">Hydrolase</keyword>
<comment type="similarity">
    <text evidence="2 17">Belongs to the UppP family.</text>
</comment>
<dbReference type="GO" id="GO:0008360">
    <property type="term" value="P:regulation of cell shape"/>
    <property type="evidence" value="ECO:0007669"/>
    <property type="project" value="UniProtKB-KW"/>
</dbReference>
<dbReference type="GO" id="GO:0046677">
    <property type="term" value="P:response to antibiotic"/>
    <property type="evidence" value="ECO:0007669"/>
    <property type="project" value="UniProtKB-UniRule"/>
</dbReference>
<feature type="transmembrane region" description="Helical" evidence="17">
    <location>
        <begin position="88"/>
        <end position="106"/>
    </location>
</feature>
<dbReference type="PANTHER" id="PTHR30622">
    <property type="entry name" value="UNDECAPRENYL-DIPHOSPHATASE"/>
    <property type="match status" value="1"/>
</dbReference>
<dbReference type="InterPro" id="IPR003824">
    <property type="entry name" value="UppP"/>
</dbReference>
<evidence type="ECO:0000256" key="15">
    <source>
        <dbReference type="ARBA" id="ARBA00032932"/>
    </source>
</evidence>
<accession>A0A7Z0WLT4</accession>
<evidence type="ECO:0000256" key="16">
    <source>
        <dbReference type="ARBA" id="ARBA00047594"/>
    </source>
</evidence>
<evidence type="ECO:0000256" key="10">
    <source>
        <dbReference type="ARBA" id="ARBA00022989"/>
    </source>
</evidence>
<feature type="transmembrane region" description="Helical" evidence="17">
    <location>
        <begin position="220"/>
        <end position="240"/>
    </location>
</feature>
<evidence type="ECO:0000256" key="4">
    <source>
        <dbReference type="ARBA" id="ARBA00021581"/>
    </source>
</evidence>
<evidence type="ECO:0000256" key="12">
    <source>
        <dbReference type="ARBA" id="ARBA00023251"/>
    </source>
</evidence>
<keyword evidence="6 17" id="KW-0812">Transmembrane</keyword>
<evidence type="ECO:0000256" key="9">
    <source>
        <dbReference type="ARBA" id="ARBA00022984"/>
    </source>
</evidence>
<dbReference type="AlphaFoldDB" id="A0A7Z0WLT4"/>
<keyword evidence="10 17" id="KW-1133">Transmembrane helix</keyword>
<dbReference type="GO" id="GO:0005886">
    <property type="term" value="C:plasma membrane"/>
    <property type="evidence" value="ECO:0007669"/>
    <property type="project" value="UniProtKB-SubCell"/>
</dbReference>
<dbReference type="GO" id="GO:0050380">
    <property type="term" value="F:undecaprenyl-diphosphatase activity"/>
    <property type="evidence" value="ECO:0007669"/>
    <property type="project" value="UniProtKB-UniRule"/>
</dbReference>
<dbReference type="GO" id="GO:0009252">
    <property type="term" value="P:peptidoglycan biosynthetic process"/>
    <property type="evidence" value="ECO:0007669"/>
    <property type="project" value="UniProtKB-KW"/>
</dbReference>
<dbReference type="OrthoDB" id="9808289at2"/>
<keyword evidence="19" id="KW-1185">Reference proteome</keyword>
<protein>
    <recommendedName>
        <fullName evidence="4 17">Undecaprenyl-diphosphatase</fullName>
        <ecNumber evidence="3 17">3.6.1.27</ecNumber>
    </recommendedName>
    <alternativeName>
        <fullName evidence="15 17">Bacitracin resistance protein</fullName>
    </alternativeName>
    <alternativeName>
        <fullName evidence="14 17">Undecaprenyl pyrophosphate phosphatase</fullName>
    </alternativeName>
</protein>
<evidence type="ECO:0000313" key="19">
    <source>
        <dbReference type="Proteomes" id="UP000185696"/>
    </source>
</evidence>
<evidence type="ECO:0000256" key="1">
    <source>
        <dbReference type="ARBA" id="ARBA00004651"/>
    </source>
</evidence>
<dbReference type="NCBIfam" id="TIGR00753">
    <property type="entry name" value="undec_PP_bacA"/>
    <property type="match status" value="1"/>
</dbReference>
<proteinExistence type="inferred from homology"/>
<evidence type="ECO:0000313" key="18">
    <source>
        <dbReference type="EMBL" id="OLF10468.1"/>
    </source>
</evidence>
<keyword evidence="8 17" id="KW-0133">Cell shape</keyword>
<dbReference type="HAMAP" id="MF_01006">
    <property type="entry name" value="Undec_diphosphatase"/>
    <property type="match status" value="1"/>
</dbReference>
<evidence type="ECO:0000256" key="13">
    <source>
        <dbReference type="ARBA" id="ARBA00023316"/>
    </source>
</evidence>
<dbReference type="EMBL" id="MSIF01000006">
    <property type="protein sequence ID" value="OLF10468.1"/>
    <property type="molecule type" value="Genomic_DNA"/>
</dbReference>
<evidence type="ECO:0000256" key="14">
    <source>
        <dbReference type="ARBA" id="ARBA00032707"/>
    </source>
</evidence>
<comment type="caution">
    <text evidence="18">The sequence shown here is derived from an EMBL/GenBank/DDBJ whole genome shotgun (WGS) entry which is preliminary data.</text>
</comment>
<keyword evidence="11 17" id="KW-0472">Membrane</keyword>
<sequence length="279" mass="29926">MSWLEALVLGLVQGLTEFLPISSSAHLRITAAFAGWGDPGAAFTAVVQLGTETAVILYFRKKIGRILAGWFRSLRRPSLWRDDPDARMGWLVIIGTIPIAVLGLLFEDEIEHAFRDLRLIAATLIVFGIVLGIADHLGRRDRGLDHLTVPHGIGFGFAQALALIPGVSRSGGTITAGRLLGYRREEAAEYAFLLAVPAVFASGLYQLADIGGGQAPEWGPTVVATIVSFVVGYAVIAWLMRFIKTHSFLPFVGYRIALGIVLLVLVGAGVLEPDAGPAM</sequence>
<evidence type="ECO:0000256" key="3">
    <source>
        <dbReference type="ARBA" id="ARBA00012374"/>
    </source>
</evidence>
<reference evidence="18 19" key="1">
    <citation type="submission" date="2016-12" db="EMBL/GenBank/DDBJ databases">
        <title>The draft genome sequence of Actinophytocola xinjiangensis.</title>
        <authorList>
            <person name="Wang W."/>
            <person name="Yuan L."/>
        </authorList>
    </citation>
    <scope>NUCLEOTIDE SEQUENCE [LARGE SCALE GENOMIC DNA]</scope>
    <source>
        <strain evidence="18 19">CGMCC 4.4663</strain>
    </source>
</reference>
<dbReference type="NCBIfam" id="NF001392">
    <property type="entry name" value="PRK00281.2-1"/>
    <property type="match status" value="1"/>
</dbReference>
<feature type="transmembrane region" description="Helical" evidence="17">
    <location>
        <begin position="187"/>
        <end position="208"/>
    </location>
</feature>
<keyword evidence="12 17" id="KW-0046">Antibiotic resistance</keyword>
<keyword evidence="13 17" id="KW-0961">Cell wall biogenesis/degradation</keyword>
<evidence type="ECO:0000256" key="2">
    <source>
        <dbReference type="ARBA" id="ARBA00010621"/>
    </source>
</evidence>
<gene>
    <name evidence="17" type="primary">uppP</name>
    <name evidence="18" type="ORF">BLA60_14790</name>
</gene>
<organism evidence="18 19">
    <name type="scientific">Actinophytocola xinjiangensis</name>
    <dbReference type="NCBI Taxonomy" id="485602"/>
    <lineage>
        <taxon>Bacteria</taxon>
        <taxon>Bacillati</taxon>
        <taxon>Actinomycetota</taxon>
        <taxon>Actinomycetes</taxon>
        <taxon>Pseudonocardiales</taxon>
        <taxon>Pseudonocardiaceae</taxon>
    </lineage>
</organism>
<keyword evidence="9 17" id="KW-0573">Peptidoglycan synthesis</keyword>
<dbReference type="PANTHER" id="PTHR30622:SF4">
    <property type="entry name" value="UNDECAPRENYL-DIPHOSPHATASE"/>
    <property type="match status" value="1"/>
</dbReference>
<dbReference type="Proteomes" id="UP000185696">
    <property type="component" value="Unassembled WGS sequence"/>
</dbReference>
<evidence type="ECO:0000256" key="6">
    <source>
        <dbReference type="ARBA" id="ARBA00022692"/>
    </source>
</evidence>
<evidence type="ECO:0000256" key="7">
    <source>
        <dbReference type="ARBA" id="ARBA00022801"/>
    </source>
</evidence>
<dbReference type="RefSeq" id="WP_075133456.1">
    <property type="nucleotide sequence ID" value="NZ_MSIF01000006.1"/>
</dbReference>
<evidence type="ECO:0000256" key="11">
    <source>
        <dbReference type="ARBA" id="ARBA00023136"/>
    </source>
</evidence>
<comment type="miscellaneous">
    <text evidence="17">Bacitracin is thought to be involved in the inhibition of peptidoglycan synthesis by sequestering undecaprenyl diphosphate, thereby reducing the pool of lipid carrier available.</text>
</comment>
<comment type="subcellular location">
    <subcellularLocation>
        <location evidence="1 17">Cell membrane</location>
        <topology evidence="1 17">Multi-pass membrane protein</topology>
    </subcellularLocation>
</comment>
<evidence type="ECO:0000256" key="5">
    <source>
        <dbReference type="ARBA" id="ARBA00022475"/>
    </source>
</evidence>
<keyword evidence="5 17" id="KW-1003">Cell membrane</keyword>